<dbReference type="SMART" id="SM00331">
    <property type="entry name" value="PP2C_SIG"/>
    <property type="match status" value="1"/>
</dbReference>
<keyword evidence="2" id="KW-0597">Phosphoprotein</keyword>
<dbReference type="Gene3D" id="3.40.50.2300">
    <property type="match status" value="1"/>
</dbReference>
<dbReference type="InterPro" id="IPR036457">
    <property type="entry name" value="PPM-type-like_dom_sf"/>
</dbReference>
<gene>
    <name evidence="4" type="primary">hsbR_2</name>
    <name evidence="4" type="ORF">GCM10022277_32010</name>
</gene>
<dbReference type="Pfam" id="PF00072">
    <property type="entry name" value="Response_reg"/>
    <property type="match status" value="1"/>
</dbReference>
<dbReference type="PROSITE" id="PS50110">
    <property type="entry name" value="RESPONSE_REGULATORY"/>
    <property type="match status" value="1"/>
</dbReference>
<dbReference type="InterPro" id="IPR001932">
    <property type="entry name" value="PPM-type_phosphatase-like_dom"/>
</dbReference>
<name>A0ABP7MYN5_9GAMM</name>
<organism evidence="4 5">
    <name type="scientific">Litoribacillus peritrichatus</name>
    <dbReference type="NCBI Taxonomy" id="718191"/>
    <lineage>
        <taxon>Bacteria</taxon>
        <taxon>Pseudomonadati</taxon>
        <taxon>Pseudomonadota</taxon>
        <taxon>Gammaproteobacteria</taxon>
        <taxon>Oceanospirillales</taxon>
        <taxon>Oceanospirillaceae</taxon>
        <taxon>Litoribacillus</taxon>
    </lineage>
</organism>
<evidence type="ECO:0000256" key="1">
    <source>
        <dbReference type="ARBA" id="ARBA00022801"/>
    </source>
</evidence>
<dbReference type="PANTHER" id="PTHR43156:SF2">
    <property type="entry name" value="STAGE II SPORULATION PROTEIN E"/>
    <property type="match status" value="1"/>
</dbReference>
<dbReference type="Gene3D" id="3.60.40.10">
    <property type="entry name" value="PPM-type phosphatase domain"/>
    <property type="match status" value="1"/>
</dbReference>
<accession>A0ABP7MYN5</accession>
<feature type="modified residue" description="4-aspartylphosphate" evidence="2">
    <location>
        <position position="51"/>
    </location>
</feature>
<dbReference type="SUPFAM" id="SSF52172">
    <property type="entry name" value="CheY-like"/>
    <property type="match status" value="1"/>
</dbReference>
<protein>
    <submittedName>
        <fullName evidence="4">Two-component system response regulator HsbR</fullName>
    </submittedName>
</protein>
<comment type="caution">
    <text evidence="4">The sequence shown here is derived from an EMBL/GenBank/DDBJ whole genome shotgun (WGS) entry which is preliminary data.</text>
</comment>
<evidence type="ECO:0000256" key="2">
    <source>
        <dbReference type="PROSITE-ProRule" id="PRU00169"/>
    </source>
</evidence>
<dbReference type="Gene3D" id="3.30.565.10">
    <property type="entry name" value="Histidine kinase-like ATPase, C-terminal domain"/>
    <property type="match status" value="1"/>
</dbReference>
<dbReference type="Pfam" id="PF07228">
    <property type="entry name" value="SpoIIE"/>
    <property type="match status" value="1"/>
</dbReference>
<reference evidence="5" key="1">
    <citation type="journal article" date="2019" name="Int. J. Syst. Evol. Microbiol.">
        <title>The Global Catalogue of Microorganisms (GCM) 10K type strain sequencing project: providing services to taxonomists for standard genome sequencing and annotation.</title>
        <authorList>
            <consortium name="The Broad Institute Genomics Platform"/>
            <consortium name="The Broad Institute Genome Sequencing Center for Infectious Disease"/>
            <person name="Wu L."/>
            <person name="Ma J."/>
        </authorList>
    </citation>
    <scope>NUCLEOTIDE SEQUENCE [LARGE SCALE GENOMIC DNA]</scope>
    <source>
        <strain evidence="5">JCM 17551</strain>
    </source>
</reference>
<dbReference type="InterPro" id="IPR011006">
    <property type="entry name" value="CheY-like_superfamily"/>
</dbReference>
<dbReference type="InterPro" id="IPR036890">
    <property type="entry name" value="HATPase_C_sf"/>
</dbReference>
<proteinExistence type="predicted"/>
<dbReference type="InterPro" id="IPR001789">
    <property type="entry name" value="Sig_transdc_resp-reg_receiver"/>
</dbReference>
<dbReference type="SMART" id="SM00448">
    <property type="entry name" value="REC"/>
    <property type="match status" value="1"/>
</dbReference>
<keyword evidence="1" id="KW-0378">Hydrolase</keyword>
<evidence type="ECO:0000259" key="3">
    <source>
        <dbReference type="PROSITE" id="PS50110"/>
    </source>
</evidence>
<feature type="domain" description="Response regulatory" evidence="3">
    <location>
        <begin position="2"/>
        <end position="117"/>
    </location>
</feature>
<sequence>MKVLVVDDQEINRTLLSFILEDEGYQYSMASDGEQAINLYSEERPDLILMDIMMPGMDGYEAARRIKAEAGRRHIPIIFLTAKTDLDSLSRCLDDGEDFLTKPFNEVILKAKIRAHRRVADLYRQLNDKNDALVIHNTRIQQEQLMAQRVFDNVMTKNPNHCANLRHYLSSASVFSGDLFLYNRSPSGGLYMLLGDFTGHGLPAAIGAIPTSQIFFHMSSKGAAVSDIAREINRELFAILPSHMFFAAAVLEINKHGNQITTWQGGLPDLLLVSKSQDQSDDEVSSLKQYEPLHLPLGMIDDADFEEEVKLITVESGDVLYAYTDGITEAVSPDGEMFGLDRLSQTVAENSESGLAGILQNWKSFCDEKQEHDDVSLVELRCGFVEWEDEPDTEETADQKVSPCTMHWRLEGEQLADLRMADSIIAMVEPFFTEAVRKDLLRIVMNEMYSNSLEHGVLQLDSKLKDMDDGMNQYEQLRAERMLGLKASDWVNIVTHLKSEMGKPYLDIELSDSGNGFDVAEVTTRPENDALSYGRGLGLISYLCQSVEFLKGGTSVRARFNL</sequence>
<dbReference type="Proteomes" id="UP001501565">
    <property type="component" value="Unassembled WGS sequence"/>
</dbReference>
<keyword evidence="5" id="KW-1185">Reference proteome</keyword>
<dbReference type="PANTHER" id="PTHR43156">
    <property type="entry name" value="STAGE II SPORULATION PROTEIN E-RELATED"/>
    <property type="match status" value="1"/>
</dbReference>
<dbReference type="EMBL" id="BAABBN010000007">
    <property type="protein sequence ID" value="GAA3932750.1"/>
    <property type="molecule type" value="Genomic_DNA"/>
</dbReference>
<dbReference type="RefSeq" id="WP_344799573.1">
    <property type="nucleotide sequence ID" value="NZ_BAABBN010000007.1"/>
</dbReference>
<evidence type="ECO:0000313" key="5">
    <source>
        <dbReference type="Proteomes" id="UP001501565"/>
    </source>
</evidence>
<evidence type="ECO:0000313" key="4">
    <source>
        <dbReference type="EMBL" id="GAA3932750.1"/>
    </source>
</evidence>
<dbReference type="InterPro" id="IPR052016">
    <property type="entry name" value="Bact_Sigma-Reg"/>
</dbReference>